<dbReference type="Pfam" id="PF01497">
    <property type="entry name" value="Peripla_BP_2"/>
    <property type="match status" value="1"/>
</dbReference>
<dbReference type="InterPro" id="IPR050902">
    <property type="entry name" value="ABC_Transporter_SBP"/>
</dbReference>
<comment type="caution">
    <text evidence="3">The sequence shown here is derived from an EMBL/GenBank/DDBJ whole genome shotgun (WGS) entry which is preliminary data.</text>
</comment>
<evidence type="ECO:0000259" key="2">
    <source>
        <dbReference type="PROSITE" id="PS50983"/>
    </source>
</evidence>
<keyword evidence="4" id="KW-1185">Reference proteome</keyword>
<evidence type="ECO:0000313" key="4">
    <source>
        <dbReference type="Proteomes" id="UP000569951"/>
    </source>
</evidence>
<dbReference type="EMBL" id="JACHHG010000007">
    <property type="protein sequence ID" value="MBB6098728.1"/>
    <property type="molecule type" value="Genomic_DNA"/>
</dbReference>
<keyword evidence="1" id="KW-0732">Signal</keyword>
<dbReference type="SUPFAM" id="SSF53807">
    <property type="entry name" value="Helical backbone' metal receptor"/>
    <property type="match status" value="1"/>
</dbReference>
<feature type="domain" description="Fe/B12 periplasmic-binding" evidence="2">
    <location>
        <begin position="46"/>
        <end position="289"/>
    </location>
</feature>
<dbReference type="InterPro" id="IPR002491">
    <property type="entry name" value="ABC_transptr_periplasmic_BD"/>
</dbReference>
<dbReference type="AlphaFoldDB" id="A0A841I2Z8"/>
<reference evidence="3 4" key="1">
    <citation type="submission" date="2020-08" db="EMBL/GenBank/DDBJ databases">
        <title>Genomic Encyclopedia of Type Strains, Phase IV (KMG-IV): sequencing the most valuable type-strain genomes for metagenomic binning, comparative biology and taxonomic classification.</title>
        <authorList>
            <person name="Goeker M."/>
        </authorList>
    </citation>
    <scope>NUCLEOTIDE SEQUENCE [LARGE SCALE GENOMIC DNA]</scope>
    <source>
        <strain evidence="3 4">DSM 21458</strain>
    </source>
</reference>
<evidence type="ECO:0000256" key="1">
    <source>
        <dbReference type="ARBA" id="ARBA00022729"/>
    </source>
</evidence>
<organism evidence="3 4">
    <name type="scientific">Deinobacterium chartae</name>
    <dbReference type="NCBI Taxonomy" id="521158"/>
    <lineage>
        <taxon>Bacteria</taxon>
        <taxon>Thermotogati</taxon>
        <taxon>Deinococcota</taxon>
        <taxon>Deinococci</taxon>
        <taxon>Deinococcales</taxon>
        <taxon>Deinococcaceae</taxon>
        <taxon>Deinobacterium</taxon>
    </lineage>
</organism>
<proteinExistence type="predicted"/>
<sequence>MKRFLLLMTALTLGTLLLPGAWAVRYPLTLTDDLGREVTLKEAPRRVISLLPSTTETVCALGACERLIGVDDYSDYPPQAARLPKFGGLYDPNIEAIVAARPDLVLISKYGRLEEPLRRAGVPTLAVHPERFEDIFSKTTLLGRVFDLESAASRLNARVRADVARVEVLTRHARRVSTYLEVDPTPYSVGPQSFMGVMIEKAGGSNIVPAALGEFPRISPELVVQKNPQVMLGLTLEEARRRPGWAGLRAVRSKRVYKLPRDLDLMLSRPGPRIGVALEVIARRLHPELFR</sequence>
<dbReference type="Proteomes" id="UP000569951">
    <property type="component" value="Unassembled WGS sequence"/>
</dbReference>
<dbReference type="CDD" id="cd01143">
    <property type="entry name" value="YvrC"/>
    <property type="match status" value="1"/>
</dbReference>
<dbReference type="Gene3D" id="3.40.50.1980">
    <property type="entry name" value="Nitrogenase molybdenum iron protein domain"/>
    <property type="match status" value="2"/>
</dbReference>
<name>A0A841I2Z8_9DEIO</name>
<dbReference type="NCBIfam" id="NF038402">
    <property type="entry name" value="TroA_like"/>
    <property type="match status" value="1"/>
</dbReference>
<dbReference type="PANTHER" id="PTHR30535">
    <property type="entry name" value="VITAMIN B12-BINDING PROTEIN"/>
    <property type="match status" value="1"/>
</dbReference>
<accession>A0A841I2Z8</accession>
<dbReference type="PANTHER" id="PTHR30535:SF34">
    <property type="entry name" value="MOLYBDATE-BINDING PROTEIN MOLA"/>
    <property type="match status" value="1"/>
</dbReference>
<dbReference type="GO" id="GO:0071281">
    <property type="term" value="P:cellular response to iron ion"/>
    <property type="evidence" value="ECO:0007669"/>
    <property type="project" value="TreeGrafter"/>
</dbReference>
<gene>
    <name evidence="3" type="ORF">HNR42_002163</name>
</gene>
<dbReference type="InterPro" id="IPR054828">
    <property type="entry name" value="Vit_B12_bind_prot"/>
</dbReference>
<protein>
    <submittedName>
        <fullName evidence="3">Iron complex transport system substrate-binding protein</fullName>
    </submittedName>
</protein>
<dbReference type="PROSITE" id="PS50983">
    <property type="entry name" value="FE_B12_PBP"/>
    <property type="match status" value="1"/>
</dbReference>
<evidence type="ECO:0000313" key="3">
    <source>
        <dbReference type="EMBL" id="MBB6098728.1"/>
    </source>
</evidence>
<dbReference type="RefSeq" id="WP_183987430.1">
    <property type="nucleotide sequence ID" value="NZ_JACHHG010000007.1"/>
</dbReference>